<dbReference type="AlphaFoldDB" id="A0A183D060"/>
<evidence type="ECO:0000313" key="6">
    <source>
        <dbReference type="EMBL" id="VDK32183.1"/>
    </source>
</evidence>
<dbReference type="GO" id="GO:0006338">
    <property type="term" value="P:chromatin remodeling"/>
    <property type="evidence" value="ECO:0007669"/>
    <property type="project" value="InterPro"/>
</dbReference>
<dbReference type="InterPro" id="IPR009057">
    <property type="entry name" value="Homeodomain-like_sf"/>
</dbReference>
<feature type="compositionally biased region" description="Polar residues" evidence="4">
    <location>
        <begin position="122"/>
        <end position="134"/>
    </location>
</feature>
<sequence>MAQSSVLLAAQTHSCSSSGEFRPKFDFNSLLENKQANGISSERTEGGSESPTPNDDASVHSTSDCGFDHVSANKQESVTSSPEISFDLNGGHASTSPKPTETSSSSAGHQQSTSNGNGTAGGQPSQAQTQSSAVARSRLMFDPLTELPVLEKWFEENPHPTWIQIDQYTEALNNCQYRQSYPPISTHNVKIWFKNRRAKCKRMQTGSDLNLKMMQL</sequence>
<keyword evidence="2 3" id="KW-0238">DNA-binding</keyword>
<dbReference type="GO" id="GO:0005634">
    <property type="term" value="C:nucleus"/>
    <property type="evidence" value="ECO:0007669"/>
    <property type="project" value="UniProtKB-SubCell"/>
</dbReference>
<evidence type="ECO:0000256" key="4">
    <source>
        <dbReference type="SAM" id="MobiDB-lite"/>
    </source>
</evidence>
<dbReference type="FunFam" id="1.10.10.60:FF:000169">
    <property type="entry name" value="DNA-binding protein SATB1"/>
    <property type="match status" value="1"/>
</dbReference>
<dbReference type="GO" id="GO:0000981">
    <property type="term" value="F:DNA-binding transcription factor activity, RNA polymerase II-specific"/>
    <property type="evidence" value="ECO:0007669"/>
    <property type="project" value="TreeGrafter"/>
</dbReference>
<feature type="DNA-binding region" description="Homeobox" evidence="2">
    <location>
        <begin position="148"/>
        <end position="204"/>
    </location>
</feature>
<feature type="region of interest" description="Disordered" evidence="4">
    <location>
        <begin position="1"/>
        <end position="134"/>
    </location>
</feature>
<reference evidence="8" key="1">
    <citation type="submission" date="2016-06" db="UniProtKB">
        <authorList>
            <consortium name="WormBaseParasite"/>
        </authorList>
    </citation>
    <scope>IDENTIFICATION</scope>
</reference>
<dbReference type="EMBL" id="UYRT01002946">
    <property type="protein sequence ID" value="VDK32183.1"/>
    <property type="molecule type" value="Genomic_DNA"/>
</dbReference>
<keyword evidence="7" id="KW-1185">Reference proteome</keyword>
<dbReference type="PROSITE" id="PS50071">
    <property type="entry name" value="HOMEOBOX_2"/>
    <property type="match status" value="1"/>
</dbReference>
<dbReference type="Pfam" id="PF00046">
    <property type="entry name" value="Homeodomain"/>
    <property type="match status" value="1"/>
</dbReference>
<dbReference type="Proteomes" id="UP000271098">
    <property type="component" value="Unassembled WGS sequence"/>
</dbReference>
<gene>
    <name evidence="6" type="ORF">GPUH_LOCUS2101</name>
</gene>
<keyword evidence="2 3" id="KW-0371">Homeobox</keyword>
<feature type="compositionally biased region" description="Low complexity" evidence="4">
    <location>
        <begin position="94"/>
        <end position="114"/>
    </location>
</feature>
<dbReference type="Gene3D" id="1.10.10.60">
    <property type="entry name" value="Homeodomain-like"/>
    <property type="match status" value="1"/>
</dbReference>
<evidence type="ECO:0000313" key="8">
    <source>
        <dbReference type="WBParaSite" id="GPUH_0000210601-mRNA-1"/>
    </source>
</evidence>
<feature type="compositionally biased region" description="Polar residues" evidence="4">
    <location>
        <begin position="1"/>
        <end position="19"/>
    </location>
</feature>
<dbReference type="PANTHER" id="PTHR15116:SF16">
    <property type="entry name" value="DEFECTIVE PROVENTRICULUS, ISOFORM A"/>
    <property type="match status" value="1"/>
</dbReference>
<protein>
    <submittedName>
        <fullName evidence="8">Homeobox domain-containing protein</fullName>
    </submittedName>
</protein>
<dbReference type="InterPro" id="IPR001356">
    <property type="entry name" value="HD"/>
</dbReference>
<evidence type="ECO:0000256" key="3">
    <source>
        <dbReference type="RuleBase" id="RU000682"/>
    </source>
</evidence>
<feature type="domain" description="Homeobox" evidence="5">
    <location>
        <begin position="146"/>
        <end position="203"/>
    </location>
</feature>
<keyword evidence="2 3" id="KW-0539">Nucleus</keyword>
<dbReference type="CDD" id="cd00086">
    <property type="entry name" value="homeodomain"/>
    <property type="match status" value="1"/>
</dbReference>
<organism evidence="8">
    <name type="scientific">Gongylonema pulchrum</name>
    <dbReference type="NCBI Taxonomy" id="637853"/>
    <lineage>
        <taxon>Eukaryota</taxon>
        <taxon>Metazoa</taxon>
        <taxon>Ecdysozoa</taxon>
        <taxon>Nematoda</taxon>
        <taxon>Chromadorea</taxon>
        <taxon>Rhabditida</taxon>
        <taxon>Spirurina</taxon>
        <taxon>Spiruromorpha</taxon>
        <taxon>Spiruroidea</taxon>
        <taxon>Gongylonematidae</taxon>
        <taxon>Gongylonema</taxon>
    </lineage>
</organism>
<reference evidence="6 7" key="2">
    <citation type="submission" date="2018-11" db="EMBL/GenBank/DDBJ databases">
        <authorList>
            <consortium name="Pathogen Informatics"/>
        </authorList>
    </citation>
    <scope>NUCLEOTIDE SEQUENCE [LARGE SCALE GENOMIC DNA]</scope>
</reference>
<dbReference type="PANTHER" id="PTHR15116">
    <property type="entry name" value="DNA-BINDING PROTEIN SATB FAMILY MEMBER"/>
    <property type="match status" value="1"/>
</dbReference>
<evidence type="ECO:0000259" key="5">
    <source>
        <dbReference type="PROSITE" id="PS50071"/>
    </source>
</evidence>
<evidence type="ECO:0000256" key="2">
    <source>
        <dbReference type="PROSITE-ProRule" id="PRU00108"/>
    </source>
</evidence>
<feature type="compositionally biased region" description="Polar residues" evidence="4">
    <location>
        <begin position="30"/>
        <end position="64"/>
    </location>
</feature>
<dbReference type="OrthoDB" id="10052721at2759"/>
<dbReference type="SMART" id="SM00389">
    <property type="entry name" value="HOX"/>
    <property type="match status" value="1"/>
</dbReference>
<name>A0A183D060_9BILA</name>
<accession>A0A183D060</accession>
<comment type="subcellular location">
    <subcellularLocation>
        <location evidence="1 2 3">Nucleus</location>
    </subcellularLocation>
</comment>
<dbReference type="SUPFAM" id="SSF46689">
    <property type="entry name" value="Homeodomain-like"/>
    <property type="match status" value="1"/>
</dbReference>
<feature type="compositionally biased region" description="Polar residues" evidence="4">
    <location>
        <begin position="72"/>
        <end position="83"/>
    </location>
</feature>
<dbReference type="WBParaSite" id="GPUH_0000210601-mRNA-1">
    <property type="protein sequence ID" value="GPUH_0000210601-mRNA-1"/>
    <property type="gene ID" value="GPUH_0000210601"/>
</dbReference>
<dbReference type="InterPro" id="IPR039673">
    <property type="entry name" value="SATB1/SATB2"/>
</dbReference>
<dbReference type="GO" id="GO:0000978">
    <property type="term" value="F:RNA polymerase II cis-regulatory region sequence-specific DNA binding"/>
    <property type="evidence" value="ECO:0007669"/>
    <property type="project" value="TreeGrafter"/>
</dbReference>
<evidence type="ECO:0000256" key="1">
    <source>
        <dbReference type="ARBA" id="ARBA00004123"/>
    </source>
</evidence>
<evidence type="ECO:0000313" key="7">
    <source>
        <dbReference type="Proteomes" id="UP000271098"/>
    </source>
</evidence>
<proteinExistence type="predicted"/>